<dbReference type="STRING" id="81985.R0GLU8"/>
<feature type="compositionally biased region" description="Basic residues" evidence="7">
    <location>
        <begin position="258"/>
        <end position="276"/>
    </location>
</feature>
<protein>
    <recommendedName>
        <fullName evidence="8">Polycomb protein VEFS-Box domain-containing protein</fullName>
    </recommendedName>
</protein>
<gene>
    <name evidence="9" type="ORF">CARUB_v10006259mg</name>
</gene>
<evidence type="ECO:0000256" key="7">
    <source>
        <dbReference type="SAM" id="MobiDB-lite"/>
    </source>
</evidence>
<dbReference type="PANTHER" id="PTHR22597">
    <property type="entry name" value="POLYCOMB GROUP PROTEIN"/>
    <property type="match status" value="1"/>
</dbReference>
<dbReference type="Pfam" id="PF09733">
    <property type="entry name" value="VEFS-Box"/>
    <property type="match status" value="1"/>
</dbReference>
<keyword evidence="2" id="KW-0479">Metal-binding</keyword>
<dbReference type="GO" id="GO:0005634">
    <property type="term" value="C:nucleus"/>
    <property type="evidence" value="ECO:0007669"/>
    <property type="project" value="TreeGrafter"/>
</dbReference>
<proteinExistence type="inferred from homology"/>
<dbReference type="GO" id="GO:0008270">
    <property type="term" value="F:zinc ion binding"/>
    <property type="evidence" value="ECO:0007669"/>
    <property type="project" value="UniProtKB-KW"/>
</dbReference>
<dbReference type="eggNOG" id="KOG2350">
    <property type="taxonomic scope" value="Eukaryota"/>
</dbReference>
<sequence length="293" mass="33598">MSSFVVSTKAPRKVPINQVRVRDQAEVPKAKVPKAKVPAKGSKVPKPRRLPLDQRQFYHSKTGQPMTLEEVLSDRDSDNESDSETEAPDLTIADSMDDKEVMEKFIQAWNWFAKKNRVLADSHIPWAFEKFTRLYKKELHNNLRIDMCWRLFMIKHWDFGIFDAVTMNKCNTMIKNYSPNADIDVDENDHMNTNNEENKGTMCAVCRNSENDEMNVEVEAVEKEPSQAVDKTTPFDRSAGKRPIKQTFKMQEIIKMTQAKKLKRGSSSSKRGRGGRLCRCPRPGGRGTSSRNI</sequence>
<evidence type="ECO:0000256" key="3">
    <source>
        <dbReference type="ARBA" id="ARBA00022771"/>
    </source>
</evidence>
<dbReference type="InterPro" id="IPR019135">
    <property type="entry name" value="Polycomb_protein_VEFS-Box"/>
</dbReference>
<dbReference type="Proteomes" id="UP000029121">
    <property type="component" value="Unassembled WGS sequence"/>
</dbReference>
<dbReference type="AlphaFoldDB" id="R0GLU8"/>
<keyword evidence="3" id="KW-0863">Zinc-finger</keyword>
<feature type="region of interest" description="Disordered" evidence="7">
    <location>
        <begin position="222"/>
        <end position="293"/>
    </location>
</feature>
<organism evidence="9 10">
    <name type="scientific">Capsella rubella</name>
    <dbReference type="NCBI Taxonomy" id="81985"/>
    <lineage>
        <taxon>Eukaryota</taxon>
        <taxon>Viridiplantae</taxon>
        <taxon>Streptophyta</taxon>
        <taxon>Embryophyta</taxon>
        <taxon>Tracheophyta</taxon>
        <taxon>Spermatophyta</taxon>
        <taxon>Magnoliopsida</taxon>
        <taxon>eudicotyledons</taxon>
        <taxon>Gunneridae</taxon>
        <taxon>Pentapetalae</taxon>
        <taxon>rosids</taxon>
        <taxon>malvids</taxon>
        <taxon>Brassicales</taxon>
        <taxon>Brassicaceae</taxon>
        <taxon>Camelineae</taxon>
        <taxon>Capsella</taxon>
    </lineage>
</organism>
<evidence type="ECO:0000256" key="4">
    <source>
        <dbReference type="ARBA" id="ARBA00022833"/>
    </source>
</evidence>
<comment type="similarity">
    <text evidence="1">Belongs to the VEFS (VRN2-EMF2-FIS2-SU(Z)12) family.</text>
</comment>
<evidence type="ECO:0000256" key="2">
    <source>
        <dbReference type="ARBA" id="ARBA00022723"/>
    </source>
</evidence>
<name>R0GLU8_9BRAS</name>
<keyword evidence="10" id="KW-1185">Reference proteome</keyword>
<dbReference type="EMBL" id="KB870811">
    <property type="protein sequence ID" value="EOA17854.1"/>
    <property type="molecule type" value="Genomic_DNA"/>
</dbReference>
<evidence type="ECO:0000256" key="5">
    <source>
        <dbReference type="ARBA" id="ARBA00023015"/>
    </source>
</evidence>
<feature type="region of interest" description="Disordered" evidence="7">
    <location>
        <begin position="1"/>
        <end position="56"/>
    </location>
</feature>
<evidence type="ECO:0000313" key="9">
    <source>
        <dbReference type="EMBL" id="EOA17854.1"/>
    </source>
</evidence>
<keyword evidence="4" id="KW-0862">Zinc</keyword>
<evidence type="ECO:0000256" key="1">
    <source>
        <dbReference type="ARBA" id="ARBA00007416"/>
    </source>
</evidence>
<accession>R0GLU8</accession>
<feature type="region of interest" description="Disordered" evidence="7">
    <location>
        <begin position="70"/>
        <end position="90"/>
    </location>
</feature>
<evidence type="ECO:0000256" key="6">
    <source>
        <dbReference type="ARBA" id="ARBA00023163"/>
    </source>
</evidence>
<dbReference type="KEGG" id="crb:17879359"/>
<keyword evidence="6" id="KW-0804">Transcription</keyword>
<dbReference type="GO" id="GO:0031490">
    <property type="term" value="F:chromatin DNA binding"/>
    <property type="evidence" value="ECO:0007669"/>
    <property type="project" value="TreeGrafter"/>
</dbReference>
<dbReference type="CDD" id="cd21553">
    <property type="entry name" value="VEFS-box_EMF2-like"/>
    <property type="match status" value="1"/>
</dbReference>
<feature type="domain" description="Polycomb protein VEFS-Box" evidence="8">
    <location>
        <begin position="49"/>
        <end position="167"/>
    </location>
</feature>
<feature type="compositionally biased region" description="Basic and acidic residues" evidence="7">
    <location>
        <begin position="20"/>
        <end position="29"/>
    </location>
</feature>
<dbReference type="PANTHER" id="PTHR22597:SF22">
    <property type="entry name" value="POLYCOMB GROUP PROTEIN EMBRYONIC FLOWER 2-RELATED"/>
    <property type="match status" value="1"/>
</dbReference>
<evidence type="ECO:0000313" key="10">
    <source>
        <dbReference type="Proteomes" id="UP000029121"/>
    </source>
</evidence>
<evidence type="ECO:0000259" key="8">
    <source>
        <dbReference type="Pfam" id="PF09733"/>
    </source>
</evidence>
<reference evidence="10" key="1">
    <citation type="journal article" date="2013" name="Nat. Genet.">
        <title>The Capsella rubella genome and the genomic consequences of rapid mating system evolution.</title>
        <authorList>
            <person name="Slotte T."/>
            <person name="Hazzouri K.M."/>
            <person name="Agren J.A."/>
            <person name="Koenig D."/>
            <person name="Maumus F."/>
            <person name="Guo Y.L."/>
            <person name="Steige K."/>
            <person name="Platts A.E."/>
            <person name="Escobar J.S."/>
            <person name="Newman L.K."/>
            <person name="Wang W."/>
            <person name="Mandakova T."/>
            <person name="Vello E."/>
            <person name="Smith L.M."/>
            <person name="Henz S.R."/>
            <person name="Steffen J."/>
            <person name="Takuno S."/>
            <person name="Brandvain Y."/>
            <person name="Coop G."/>
            <person name="Andolfatto P."/>
            <person name="Hu T.T."/>
            <person name="Blanchette M."/>
            <person name="Clark R.M."/>
            <person name="Quesneville H."/>
            <person name="Nordborg M."/>
            <person name="Gaut B.S."/>
            <person name="Lysak M.A."/>
            <person name="Jenkins J."/>
            <person name="Grimwood J."/>
            <person name="Chapman J."/>
            <person name="Prochnik S."/>
            <person name="Shu S."/>
            <person name="Rokhsar D."/>
            <person name="Schmutz J."/>
            <person name="Weigel D."/>
            <person name="Wright S.I."/>
        </authorList>
    </citation>
    <scope>NUCLEOTIDE SEQUENCE [LARGE SCALE GENOMIC DNA]</scope>
    <source>
        <strain evidence="10">cv. Monte Gargano</strain>
    </source>
</reference>
<dbReference type="OrthoDB" id="166746at2759"/>
<keyword evidence="5" id="KW-0805">Transcription regulation</keyword>